<feature type="region of interest" description="Disordered" evidence="1">
    <location>
        <begin position="1"/>
        <end position="32"/>
    </location>
</feature>
<name>A0A9E7ZP05_9HYPH</name>
<dbReference type="EMBL" id="CP102774">
    <property type="protein sequence ID" value="UZF89370.1"/>
    <property type="molecule type" value="Genomic_DNA"/>
</dbReference>
<feature type="compositionally biased region" description="Basic and acidic residues" evidence="1">
    <location>
        <begin position="48"/>
        <end position="63"/>
    </location>
</feature>
<accession>A0A9E7ZP05</accession>
<dbReference type="AlphaFoldDB" id="A0A9E7ZP05"/>
<feature type="compositionally biased region" description="Basic and acidic residues" evidence="1">
    <location>
        <begin position="1"/>
        <end position="19"/>
    </location>
</feature>
<gene>
    <name evidence="2" type="ORF">NWE54_11545</name>
</gene>
<reference evidence="2" key="1">
    <citation type="submission" date="2022-08" db="EMBL/GenBank/DDBJ databases">
        <title>Complete Genome Sequences of 2 Bosea sp. soil isolates.</title>
        <authorList>
            <person name="Alvarez Arevalo M."/>
            <person name="Sterndorff E.B."/>
            <person name="Faurdal D."/>
            <person name="Joergensen T.S."/>
            <person name="Weber T."/>
        </authorList>
    </citation>
    <scope>NUCLEOTIDE SEQUENCE</scope>
    <source>
        <strain evidence="2">NBC_00436</strain>
    </source>
</reference>
<evidence type="ECO:0000256" key="1">
    <source>
        <dbReference type="SAM" id="MobiDB-lite"/>
    </source>
</evidence>
<feature type="region of interest" description="Disordered" evidence="1">
    <location>
        <begin position="48"/>
        <end position="80"/>
    </location>
</feature>
<sequence>MALTRKEEERALNADEREIVAQTRHPAVQNLPDDALNTLLKRLRDQRDKALSHANQQRREMRGKSAPKGAEPSTGNAGSSLKTMVLAAALKRLNAEIQRRAEMAKNHSLIENAQRALELKMHAQHNNIPFNTRHANQGMHDIPDKEVNSLIRPAERGRLRKASHVAQAKRDASGH</sequence>
<evidence type="ECO:0000313" key="2">
    <source>
        <dbReference type="EMBL" id="UZF89370.1"/>
    </source>
</evidence>
<protein>
    <submittedName>
        <fullName evidence="2">Uncharacterized protein</fullName>
    </submittedName>
</protein>
<proteinExistence type="predicted"/>
<organism evidence="2">
    <name type="scientific">Bosea sp. NBC_00436</name>
    <dbReference type="NCBI Taxonomy" id="2969620"/>
    <lineage>
        <taxon>Bacteria</taxon>
        <taxon>Pseudomonadati</taxon>
        <taxon>Pseudomonadota</taxon>
        <taxon>Alphaproteobacteria</taxon>
        <taxon>Hyphomicrobiales</taxon>
        <taxon>Boseaceae</taxon>
        <taxon>Bosea</taxon>
    </lineage>
</organism>